<proteinExistence type="predicted"/>
<protein>
    <submittedName>
        <fullName evidence="1">Uncharacterized protein</fullName>
    </submittedName>
</protein>
<accession>A0A8J2HTL6</accession>
<reference evidence="1" key="1">
    <citation type="submission" date="2021-04" db="EMBL/GenBank/DDBJ databases">
        <authorList>
            <person name="Chebbi M.A.C M."/>
        </authorList>
    </citation>
    <scope>NUCLEOTIDE SEQUENCE</scope>
</reference>
<dbReference type="AlphaFoldDB" id="A0A8J2HTL6"/>
<evidence type="ECO:0000313" key="2">
    <source>
        <dbReference type="Proteomes" id="UP000786811"/>
    </source>
</evidence>
<dbReference type="Proteomes" id="UP000786811">
    <property type="component" value="Unassembled WGS sequence"/>
</dbReference>
<comment type="caution">
    <text evidence="1">The sequence shown here is derived from an EMBL/GenBank/DDBJ whole genome shotgun (WGS) entry which is preliminary data.</text>
</comment>
<gene>
    <name evidence="1" type="ORF">HICCMSTLAB_LOCUS13209</name>
</gene>
<dbReference type="EMBL" id="CAJNRD030001124">
    <property type="protein sequence ID" value="CAG5108382.1"/>
    <property type="molecule type" value="Genomic_DNA"/>
</dbReference>
<sequence>MTSKTCQECKMCSRGLQFYNIPAVSTRETYTFVKSPRAVFHTKKKYRNPPTVEKGTGLREINE</sequence>
<organism evidence="1 2">
    <name type="scientific">Cotesia congregata</name>
    <name type="common">Parasitoid wasp</name>
    <name type="synonym">Apanteles congregatus</name>
    <dbReference type="NCBI Taxonomy" id="51543"/>
    <lineage>
        <taxon>Eukaryota</taxon>
        <taxon>Metazoa</taxon>
        <taxon>Ecdysozoa</taxon>
        <taxon>Arthropoda</taxon>
        <taxon>Hexapoda</taxon>
        <taxon>Insecta</taxon>
        <taxon>Pterygota</taxon>
        <taxon>Neoptera</taxon>
        <taxon>Endopterygota</taxon>
        <taxon>Hymenoptera</taxon>
        <taxon>Apocrita</taxon>
        <taxon>Ichneumonoidea</taxon>
        <taxon>Braconidae</taxon>
        <taxon>Microgastrinae</taxon>
        <taxon>Cotesia</taxon>
    </lineage>
</organism>
<name>A0A8J2HTL6_COTCN</name>
<dbReference type="OrthoDB" id="10414612at2759"/>
<keyword evidence="2" id="KW-1185">Reference proteome</keyword>
<evidence type="ECO:0000313" key="1">
    <source>
        <dbReference type="EMBL" id="CAG5108382.1"/>
    </source>
</evidence>